<gene>
    <name evidence="1" type="ORF">Gotri_004724</name>
</gene>
<dbReference type="Proteomes" id="UP000593568">
    <property type="component" value="Unassembled WGS sequence"/>
</dbReference>
<reference evidence="1 2" key="1">
    <citation type="journal article" date="2019" name="Genome Biol. Evol.">
        <title>Insights into the evolution of the New World diploid cottons (Gossypium, subgenus Houzingenia) based on genome sequencing.</title>
        <authorList>
            <person name="Grover C.E."/>
            <person name="Arick M.A. 2nd"/>
            <person name="Thrash A."/>
            <person name="Conover J.L."/>
            <person name="Sanders W.S."/>
            <person name="Peterson D.G."/>
            <person name="Frelichowski J.E."/>
            <person name="Scheffler J.A."/>
            <person name="Scheffler B.E."/>
            <person name="Wendel J.F."/>
        </authorList>
    </citation>
    <scope>NUCLEOTIDE SEQUENCE [LARGE SCALE GENOMIC DNA]</scope>
    <source>
        <strain evidence="1">8</strain>
        <tissue evidence="1">Leaf</tissue>
    </source>
</reference>
<name>A0A7J9F5R0_9ROSI</name>
<evidence type="ECO:0000313" key="1">
    <source>
        <dbReference type="EMBL" id="MBA0780646.1"/>
    </source>
</evidence>
<dbReference type="EMBL" id="JABEZW010000011">
    <property type="protein sequence ID" value="MBA0780646.1"/>
    <property type="molecule type" value="Genomic_DNA"/>
</dbReference>
<organism evidence="1 2">
    <name type="scientific">Gossypium trilobum</name>
    <dbReference type="NCBI Taxonomy" id="34281"/>
    <lineage>
        <taxon>Eukaryota</taxon>
        <taxon>Viridiplantae</taxon>
        <taxon>Streptophyta</taxon>
        <taxon>Embryophyta</taxon>
        <taxon>Tracheophyta</taxon>
        <taxon>Spermatophyta</taxon>
        <taxon>Magnoliopsida</taxon>
        <taxon>eudicotyledons</taxon>
        <taxon>Gunneridae</taxon>
        <taxon>Pentapetalae</taxon>
        <taxon>rosids</taxon>
        <taxon>malvids</taxon>
        <taxon>Malvales</taxon>
        <taxon>Malvaceae</taxon>
        <taxon>Malvoideae</taxon>
        <taxon>Gossypium</taxon>
    </lineage>
</organism>
<proteinExistence type="predicted"/>
<keyword evidence="2" id="KW-1185">Reference proteome</keyword>
<accession>A0A7J9F5R0</accession>
<dbReference type="AlphaFoldDB" id="A0A7J9F5R0"/>
<feature type="non-terminal residue" evidence="1">
    <location>
        <position position="185"/>
    </location>
</feature>
<comment type="caution">
    <text evidence="1">The sequence shown here is derived from an EMBL/GenBank/DDBJ whole genome shotgun (WGS) entry which is preliminary data.</text>
</comment>
<evidence type="ECO:0000313" key="2">
    <source>
        <dbReference type="Proteomes" id="UP000593568"/>
    </source>
</evidence>
<evidence type="ECO:0008006" key="3">
    <source>
        <dbReference type="Google" id="ProtNLM"/>
    </source>
</evidence>
<protein>
    <recommendedName>
        <fullName evidence="3">RNase H type-1 domain-containing protein</fullName>
    </recommendedName>
</protein>
<feature type="non-terminal residue" evidence="1">
    <location>
        <position position="1"/>
    </location>
</feature>
<sequence length="185" mass="20854">EVIKRIEEIPSPHSAAEVDRIIWGGTSTGSFFVKSAYEKLQESSWNPKEVQWLLTDMERVRRGLGHSTTCGVCGYIFEDVLHAIKDCPIVRNIWNHLAPVERHDRLESCSVLDADLWGILDGLVLLIDQGYDNMLIHTDCLEAVKAIQESPSNGSNSTLDADSLVKLVYDRNHGLRLFEAFCWGK</sequence>